<dbReference type="PANTHER" id="PTHR30270:SF0">
    <property type="entry name" value="THIAMINE-MONOPHOSPHATE KINASE"/>
    <property type="match status" value="1"/>
</dbReference>
<dbReference type="InterPro" id="IPR006283">
    <property type="entry name" value="ThiL-like"/>
</dbReference>
<dbReference type="CDD" id="cd02194">
    <property type="entry name" value="ThiL"/>
    <property type="match status" value="1"/>
</dbReference>
<keyword evidence="3" id="KW-0808">Transferase</keyword>
<feature type="domain" description="PurM-like N-terminal" evidence="1">
    <location>
        <begin position="21"/>
        <end position="134"/>
    </location>
</feature>
<protein>
    <submittedName>
        <fullName evidence="3">Thiamine-phosphate kinase</fullName>
        <ecNumber evidence="3">2.7.4.16</ecNumber>
    </submittedName>
</protein>
<dbReference type="InterPro" id="IPR016188">
    <property type="entry name" value="PurM-like_N"/>
</dbReference>
<keyword evidence="3" id="KW-0418">Kinase</keyword>
<proteinExistence type="inferred from homology"/>
<dbReference type="PANTHER" id="PTHR30270">
    <property type="entry name" value="THIAMINE-MONOPHOSPHATE KINASE"/>
    <property type="match status" value="1"/>
</dbReference>
<name>A0A538TY79_UNCEI</name>
<dbReference type="GO" id="GO:0009030">
    <property type="term" value="F:thiamine-phosphate kinase activity"/>
    <property type="evidence" value="ECO:0007669"/>
    <property type="project" value="UniProtKB-EC"/>
</dbReference>
<dbReference type="SUPFAM" id="SSF56042">
    <property type="entry name" value="PurM C-terminal domain-like"/>
    <property type="match status" value="1"/>
</dbReference>
<dbReference type="Gene3D" id="3.90.650.10">
    <property type="entry name" value="PurM-like C-terminal domain"/>
    <property type="match status" value="1"/>
</dbReference>
<dbReference type="Pfam" id="PF00586">
    <property type="entry name" value="AIRS"/>
    <property type="match status" value="1"/>
</dbReference>
<dbReference type="GO" id="GO:0009228">
    <property type="term" value="P:thiamine biosynthetic process"/>
    <property type="evidence" value="ECO:0007669"/>
    <property type="project" value="InterPro"/>
</dbReference>
<accession>A0A538TY79</accession>
<evidence type="ECO:0000259" key="2">
    <source>
        <dbReference type="Pfam" id="PF02769"/>
    </source>
</evidence>
<reference evidence="3 4" key="1">
    <citation type="journal article" date="2019" name="Nat. Microbiol.">
        <title>Mediterranean grassland soil C-N compound turnover is dependent on rainfall and depth, and is mediated by genomically divergent microorganisms.</title>
        <authorList>
            <person name="Diamond S."/>
            <person name="Andeer P.F."/>
            <person name="Li Z."/>
            <person name="Crits-Christoph A."/>
            <person name="Burstein D."/>
            <person name="Anantharaman K."/>
            <person name="Lane K.R."/>
            <person name="Thomas B.C."/>
            <person name="Pan C."/>
            <person name="Northen T.R."/>
            <person name="Banfield J.F."/>
        </authorList>
    </citation>
    <scope>NUCLEOTIDE SEQUENCE [LARGE SCALE GENOMIC DNA]</scope>
    <source>
        <strain evidence="3">WS_11</strain>
    </source>
</reference>
<dbReference type="EMBL" id="VBPB01000385">
    <property type="protein sequence ID" value="TMQ68479.1"/>
    <property type="molecule type" value="Genomic_DNA"/>
</dbReference>
<dbReference type="NCBIfam" id="TIGR01379">
    <property type="entry name" value="thiL"/>
    <property type="match status" value="1"/>
</dbReference>
<evidence type="ECO:0000313" key="4">
    <source>
        <dbReference type="Proteomes" id="UP000319771"/>
    </source>
</evidence>
<feature type="non-terminal residue" evidence="3">
    <location>
        <position position="1"/>
    </location>
</feature>
<evidence type="ECO:0000259" key="1">
    <source>
        <dbReference type="Pfam" id="PF00586"/>
    </source>
</evidence>
<organism evidence="3 4">
    <name type="scientific">Eiseniibacteriota bacterium</name>
    <dbReference type="NCBI Taxonomy" id="2212470"/>
    <lineage>
        <taxon>Bacteria</taxon>
        <taxon>Candidatus Eiseniibacteriota</taxon>
    </lineage>
</organism>
<dbReference type="EC" id="2.7.4.16" evidence="3"/>
<dbReference type="AlphaFoldDB" id="A0A538TY79"/>
<dbReference type="HAMAP" id="MF_02128">
    <property type="entry name" value="TMP_kinase"/>
    <property type="match status" value="1"/>
</dbReference>
<evidence type="ECO:0000313" key="3">
    <source>
        <dbReference type="EMBL" id="TMQ68479.1"/>
    </source>
</evidence>
<dbReference type="InterPro" id="IPR010918">
    <property type="entry name" value="PurM-like_C_dom"/>
</dbReference>
<feature type="domain" description="PurM-like C-terminal" evidence="2">
    <location>
        <begin position="147"/>
        <end position="260"/>
    </location>
</feature>
<dbReference type="InterPro" id="IPR036921">
    <property type="entry name" value="PurM-like_N_sf"/>
</dbReference>
<dbReference type="InterPro" id="IPR036676">
    <property type="entry name" value="PurM-like_C_sf"/>
</dbReference>
<dbReference type="Pfam" id="PF02769">
    <property type="entry name" value="AIRS_C"/>
    <property type="match status" value="1"/>
</dbReference>
<dbReference type="Gene3D" id="3.30.1330.10">
    <property type="entry name" value="PurM-like, N-terminal domain"/>
    <property type="match status" value="1"/>
</dbReference>
<sequence>EVVRRLTAARGTPAGTVVDAGDDAAVVRPEAGRDLVATTDAFVEGRHYLAGTLTSEALGARLALANLSDLAAMAAVPRWALLSLGVRPEHDAEALVELQAGVAAALTAEGAGIVGGNLAGVAGPEWFNLTLMGEVERGRAWSRAGARAGDLLGVTGSPGRAAAGLALLRAAGEAPPAAGLEPVLDAWRAPACRVRLARALAAAGVVKAAIDISDGFAGDLARLCAASGVGAEIDAATWPADAALERAAARLGVTLESLRFGPGDDYELLLALDPEAWARERSEGVTIVGRFTTAAGTITVRDAAGGSRALTARGFDHFA</sequence>
<dbReference type="Proteomes" id="UP000319771">
    <property type="component" value="Unassembled WGS sequence"/>
</dbReference>
<dbReference type="PIRSF" id="PIRSF005303">
    <property type="entry name" value="Thiam_monoph_kin"/>
    <property type="match status" value="1"/>
</dbReference>
<comment type="caution">
    <text evidence="3">The sequence shown here is derived from an EMBL/GenBank/DDBJ whole genome shotgun (WGS) entry which is preliminary data.</text>
</comment>
<dbReference type="SUPFAM" id="SSF55326">
    <property type="entry name" value="PurM N-terminal domain-like"/>
    <property type="match status" value="1"/>
</dbReference>
<gene>
    <name evidence="3" type="primary">thiL</name>
    <name evidence="3" type="ORF">E6K81_16565</name>
</gene>